<feature type="compositionally biased region" description="Basic residues" evidence="2">
    <location>
        <begin position="11"/>
        <end position="20"/>
    </location>
</feature>
<feature type="region of interest" description="Disordered" evidence="2">
    <location>
        <begin position="1"/>
        <end position="31"/>
    </location>
</feature>
<comment type="caution">
    <text evidence="3">The sequence shown here is derived from an EMBL/GenBank/DDBJ whole genome shotgun (WGS) entry which is preliminary data.</text>
</comment>
<keyword evidence="1" id="KW-0175">Coiled coil</keyword>
<dbReference type="SUPFAM" id="SSF57845">
    <property type="entry name" value="B-box zinc-binding domain"/>
    <property type="match status" value="1"/>
</dbReference>
<dbReference type="AlphaFoldDB" id="A0AAD1X3M4"/>
<feature type="compositionally biased region" description="Basic and acidic residues" evidence="2">
    <location>
        <begin position="1"/>
        <end position="10"/>
    </location>
</feature>
<evidence type="ECO:0000313" key="3">
    <source>
        <dbReference type="EMBL" id="CAI2359504.1"/>
    </source>
</evidence>
<reference evidence="3" key="1">
    <citation type="submission" date="2023-07" db="EMBL/GenBank/DDBJ databases">
        <authorList>
            <consortium name="AG Swart"/>
            <person name="Singh M."/>
            <person name="Singh A."/>
            <person name="Seah K."/>
            <person name="Emmerich C."/>
        </authorList>
    </citation>
    <scope>NUCLEOTIDE SEQUENCE</scope>
    <source>
        <strain evidence="3">DP1</strain>
    </source>
</reference>
<evidence type="ECO:0008006" key="5">
    <source>
        <dbReference type="Google" id="ProtNLM"/>
    </source>
</evidence>
<feature type="compositionally biased region" description="Polar residues" evidence="2">
    <location>
        <begin position="481"/>
        <end position="490"/>
    </location>
</feature>
<feature type="compositionally biased region" description="Polar residues" evidence="2">
    <location>
        <begin position="529"/>
        <end position="541"/>
    </location>
</feature>
<protein>
    <recommendedName>
        <fullName evidence="5">B box-type domain-containing protein</fullName>
    </recommendedName>
</protein>
<feature type="compositionally biased region" description="Basic and acidic residues" evidence="2">
    <location>
        <begin position="21"/>
        <end position="30"/>
    </location>
</feature>
<feature type="region of interest" description="Disordered" evidence="2">
    <location>
        <begin position="521"/>
        <end position="541"/>
    </location>
</feature>
<dbReference type="CDD" id="cd19756">
    <property type="entry name" value="Bbox2"/>
    <property type="match status" value="1"/>
</dbReference>
<feature type="compositionally biased region" description="Basic and acidic residues" evidence="2">
    <location>
        <begin position="99"/>
        <end position="113"/>
    </location>
</feature>
<proteinExistence type="predicted"/>
<organism evidence="3 4">
    <name type="scientific">Euplotes crassus</name>
    <dbReference type="NCBI Taxonomy" id="5936"/>
    <lineage>
        <taxon>Eukaryota</taxon>
        <taxon>Sar</taxon>
        <taxon>Alveolata</taxon>
        <taxon>Ciliophora</taxon>
        <taxon>Intramacronucleata</taxon>
        <taxon>Spirotrichea</taxon>
        <taxon>Hypotrichia</taxon>
        <taxon>Euplotida</taxon>
        <taxon>Euplotidae</taxon>
        <taxon>Moneuplotes</taxon>
    </lineage>
</organism>
<keyword evidence="4" id="KW-1185">Reference proteome</keyword>
<feature type="region of interest" description="Disordered" evidence="2">
    <location>
        <begin position="93"/>
        <end position="118"/>
    </location>
</feature>
<accession>A0AAD1X3M4</accession>
<feature type="coiled-coil region" evidence="1">
    <location>
        <begin position="246"/>
        <end position="273"/>
    </location>
</feature>
<evidence type="ECO:0000256" key="2">
    <source>
        <dbReference type="SAM" id="MobiDB-lite"/>
    </source>
</evidence>
<name>A0AAD1X3M4_EUPCR</name>
<feature type="region of interest" description="Disordered" evidence="2">
    <location>
        <begin position="402"/>
        <end position="436"/>
    </location>
</feature>
<feature type="region of interest" description="Disordered" evidence="2">
    <location>
        <begin position="465"/>
        <end position="490"/>
    </location>
</feature>
<dbReference type="Proteomes" id="UP001295684">
    <property type="component" value="Unassembled WGS sequence"/>
</dbReference>
<evidence type="ECO:0000313" key="4">
    <source>
        <dbReference type="Proteomes" id="UP001295684"/>
    </source>
</evidence>
<gene>
    <name evidence="3" type="ORF">ECRASSUSDP1_LOCUS795</name>
</gene>
<dbReference type="EMBL" id="CAMPGE010000747">
    <property type="protein sequence ID" value="CAI2359504.1"/>
    <property type="molecule type" value="Genomic_DNA"/>
</dbReference>
<sequence length="617" mass="70465">MKPVIKDLKHSSKKGVKSKFKQREGLEKSPKGTVEFTNQLFSITSRSSKSRQTKNSIKALYGSIKSGSRKSKKKGVKSYKIGHSKSHLMLTQRNTIGSKSKENLNKLPSDRKSYRNNNELSKTVLYDPAEQSQGGAIITCDKHPEKIVEGYCRKNNKLLCVKCILENNPKQYDYVSLSKAYSEQQQYLKNKITKVIKSKDNLLATSDNIAKVLDEIEILHKNSVEHANEFYANIFKKIEARRVHNIQALEMIYNEYKKELHQDQEKIQQVLNVLKICEERHSSEDRNHSAIKFLQQKQDFEDCIKNHTEVLESDILNQKSKLGFSFKREKFSLLQFIRNEFKDKNDDILIPKSPGARKSKICKKKYDQSAKRCKDSKETRNSKVKHNQFNTSKDYIKSDSMVSLNHRNSSSNSRATTKVKGFSSRLMAPTKSSEMRVNKTIKHEMDVSKRSENKDNSSILMEEISEGKSESQDTPVVSFHGSDTSGSQKILEQDSTPIVSASVEIYNLPDSQNFGCNDSQEIDEMDSEGASNPISQPPYNNVYQIKRPMDASDNPPPFKLSTEISSEEEKLFSSISAPKSETLAYKNPTSLDHFKMARKEPVLQYEVTKITQEGCRE</sequence>
<dbReference type="Gene3D" id="3.30.160.60">
    <property type="entry name" value="Classic Zinc Finger"/>
    <property type="match status" value="1"/>
</dbReference>
<evidence type="ECO:0000256" key="1">
    <source>
        <dbReference type="SAM" id="Coils"/>
    </source>
</evidence>